<gene>
    <name evidence="1" type="ORF">H8S62_08740</name>
</gene>
<dbReference type="Proteomes" id="UP000607645">
    <property type="component" value="Unassembled WGS sequence"/>
</dbReference>
<protein>
    <submittedName>
        <fullName evidence="1">Uncharacterized protein</fullName>
    </submittedName>
</protein>
<accession>A0A8J6JLL8</accession>
<evidence type="ECO:0000313" key="1">
    <source>
        <dbReference type="EMBL" id="MBC5737099.1"/>
    </source>
</evidence>
<dbReference type="AlphaFoldDB" id="A0A8J6JLL8"/>
<keyword evidence="2" id="KW-1185">Reference proteome</keyword>
<dbReference type="EMBL" id="JACOPQ010000005">
    <property type="protein sequence ID" value="MBC5737099.1"/>
    <property type="molecule type" value="Genomic_DNA"/>
</dbReference>
<evidence type="ECO:0000313" key="2">
    <source>
        <dbReference type="Proteomes" id="UP000607645"/>
    </source>
</evidence>
<dbReference type="RefSeq" id="WP_186919044.1">
    <property type="nucleotide sequence ID" value="NZ_JACOPQ010000005.1"/>
</dbReference>
<proteinExistence type="predicted"/>
<reference evidence="1" key="1">
    <citation type="submission" date="2020-08" db="EMBL/GenBank/DDBJ databases">
        <title>Genome public.</title>
        <authorList>
            <person name="Liu C."/>
            <person name="Sun Q."/>
        </authorList>
    </citation>
    <scope>NUCLEOTIDE SEQUENCE</scope>
    <source>
        <strain evidence="1">NSJ-52</strain>
    </source>
</reference>
<organism evidence="1 2">
    <name type="scientific">Lawsonibacter faecis</name>
    <dbReference type="NCBI Taxonomy" id="2763052"/>
    <lineage>
        <taxon>Bacteria</taxon>
        <taxon>Bacillati</taxon>
        <taxon>Bacillota</taxon>
        <taxon>Clostridia</taxon>
        <taxon>Eubacteriales</taxon>
        <taxon>Oscillospiraceae</taxon>
        <taxon>Lawsonibacter</taxon>
    </lineage>
</organism>
<comment type="caution">
    <text evidence="1">The sequence shown here is derived from an EMBL/GenBank/DDBJ whole genome shotgun (WGS) entry which is preliminary data.</text>
</comment>
<sequence>MIGKTNASPGLKGPDLSAMVVEVENQTSFDAVVRFQNLNGIRDSAVLRRFLISSIDADLTELLTIELNTGMPCAVDYYMTNDCLYITAYETE</sequence>
<name>A0A8J6JLL8_9FIRM</name>